<dbReference type="Pfam" id="PF00497">
    <property type="entry name" value="SBP_bac_3"/>
    <property type="match status" value="1"/>
</dbReference>
<dbReference type="InterPro" id="IPR001638">
    <property type="entry name" value="Solute-binding_3/MltF_N"/>
</dbReference>
<accession>A0A4R6MB87</accession>
<feature type="chain" id="PRO_5020591727" evidence="1">
    <location>
        <begin position="23"/>
        <end position="250"/>
    </location>
</feature>
<proteinExistence type="predicted"/>
<dbReference type="EMBL" id="SNXC01000010">
    <property type="protein sequence ID" value="TDO98857.1"/>
    <property type="molecule type" value="Genomic_DNA"/>
</dbReference>
<gene>
    <name evidence="3" type="ORF">DFP79_1270</name>
</gene>
<evidence type="ECO:0000313" key="3">
    <source>
        <dbReference type="EMBL" id="TDO98857.1"/>
    </source>
</evidence>
<sequence>MKNFAIAVQWVLICFCSSISFAGTPSLVTFYIVDYPPYLIESDKHGATSGMDVDIVRAAFREMNISATVKVMPWKRIIKSMKKGLIAGTISCSKRKDRIEYMLFSDPISQINQAAISATDKHIGNVSQVSDLAKYKVVGVEGWGVLNNLKKNGVPFHTTKNIENGITSILYRDVDVFFNGSETTKYQSKLMGVRDQLTFTPFVDSTATDLHLCISKPFTNSKELVTVFDQGLSRLKANGVYSSIRSRYLN</sequence>
<reference evidence="3 4" key="1">
    <citation type="submission" date="2019-03" db="EMBL/GenBank/DDBJ databases">
        <title>Genomic Encyclopedia of Type Strains, Phase III (KMG-III): the genomes of soil and plant-associated and newly described type strains.</title>
        <authorList>
            <person name="Whitman W."/>
        </authorList>
    </citation>
    <scope>NUCLEOTIDE SEQUENCE [LARGE SCALE GENOMIC DNA]</scope>
    <source>
        <strain evidence="3 4">CECT 7378</strain>
    </source>
</reference>
<name>A0A4R6MB87_9GAMM</name>
<feature type="domain" description="Solute-binding protein family 3/N-terminal" evidence="2">
    <location>
        <begin position="27"/>
        <end position="250"/>
    </location>
</feature>
<dbReference type="OrthoDB" id="7354650at2"/>
<dbReference type="SMART" id="SM00062">
    <property type="entry name" value="PBPb"/>
    <property type="match status" value="1"/>
</dbReference>
<dbReference type="AlphaFoldDB" id="A0A4R6MB87"/>
<dbReference type="Gene3D" id="3.40.190.10">
    <property type="entry name" value="Periplasmic binding protein-like II"/>
    <property type="match status" value="2"/>
</dbReference>
<dbReference type="PANTHER" id="PTHR38834">
    <property type="entry name" value="PERIPLASMIC SUBSTRATE BINDING PROTEIN FAMILY 3"/>
    <property type="match status" value="1"/>
</dbReference>
<dbReference type="Proteomes" id="UP000294656">
    <property type="component" value="Unassembled WGS sequence"/>
</dbReference>
<evidence type="ECO:0000259" key="2">
    <source>
        <dbReference type="SMART" id="SM00062"/>
    </source>
</evidence>
<comment type="caution">
    <text evidence="3">The sequence shown here is derived from an EMBL/GenBank/DDBJ whole genome shotgun (WGS) entry which is preliminary data.</text>
</comment>
<feature type="signal peptide" evidence="1">
    <location>
        <begin position="1"/>
        <end position="22"/>
    </location>
</feature>
<dbReference type="RefSeq" id="WP_133503078.1">
    <property type="nucleotide sequence ID" value="NZ_SNXC01000010.1"/>
</dbReference>
<protein>
    <submittedName>
        <fullName evidence="3">Amino acid ABC transporter substrate-binding protein (PAAT family)</fullName>
    </submittedName>
</protein>
<keyword evidence="1" id="KW-0732">Signal</keyword>
<organism evidence="3 4">
    <name type="scientific">Marinomonas balearica</name>
    <dbReference type="NCBI Taxonomy" id="491947"/>
    <lineage>
        <taxon>Bacteria</taxon>
        <taxon>Pseudomonadati</taxon>
        <taxon>Pseudomonadota</taxon>
        <taxon>Gammaproteobacteria</taxon>
        <taxon>Oceanospirillales</taxon>
        <taxon>Oceanospirillaceae</taxon>
        <taxon>Marinomonas</taxon>
    </lineage>
</organism>
<evidence type="ECO:0000256" key="1">
    <source>
        <dbReference type="SAM" id="SignalP"/>
    </source>
</evidence>
<dbReference type="SUPFAM" id="SSF53850">
    <property type="entry name" value="Periplasmic binding protein-like II"/>
    <property type="match status" value="1"/>
</dbReference>
<evidence type="ECO:0000313" key="4">
    <source>
        <dbReference type="Proteomes" id="UP000294656"/>
    </source>
</evidence>
<keyword evidence="4" id="KW-1185">Reference proteome</keyword>
<dbReference type="PANTHER" id="PTHR38834:SF3">
    <property type="entry name" value="SOLUTE-BINDING PROTEIN FAMILY 3_N-TERMINAL DOMAIN-CONTAINING PROTEIN"/>
    <property type="match status" value="1"/>
</dbReference>